<dbReference type="PROSITE" id="PS50297">
    <property type="entry name" value="ANK_REP_REGION"/>
    <property type="match status" value="1"/>
</dbReference>
<dbReference type="PANTHER" id="PTHR24171:SF8">
    <property type="entry name" value="BRCA1-ASSOCIATED RING DOMAIN PROTEIN 1"/>
    <property type="match status" value="1"/>
</dbReference>
<dbReference type="GO" id="GO:0070531">
    <property type="term" value="C:BRCA1-A complex"/>
    <property type="evidence" value="ECO:0007669"/>
    <property type="project" value="TreeGrafter"/>
</dbReference>
<dbReference type="PROSITE" id="PS50088">
    <property type="entry name" value="ANK_REPEAT"/>
    <property type="match status" value="1"/>
</dbReference>
<dbReference type="SUPFAM" id="SSF56399">
    <property type="entry name" value="ADP-ribosylation"/>
    <property type="match status" value="1"/>
</dbReference>
<dbReference type="PANTHER" id="PTHR24171">
    <property type="entry name" value="ANKYRIN REPEAT DOMAIN-CONTAINING PROTEIN 39-RELATED"/>
    <property type="match status" value="1"/>
</dbReference>
<keyword evidence="6" id="KW-1185">Reference proteome</keyword>
<dbReference type="Proteomes" id="UP000663829">
    <property type="component" value="Unassembled WGS sequence"/>
</dbReference>
<keyword evidence="2 3" id="KW-0040">ANK repeat</keyword>
<evidence type="ECO:0000256" key="3">
    <source>
        <dbReference type="PROSITE-ProRule" id="PRU00023"/>
    </source>
</evidence>
<name>A0A816DN45_9BILA</name>
<dbReference type="InterPro" id="IPR002110">
    <property type="entry name" value="Ankyrin_rpt"/>
</dbReference>
<gene>
    <name evidence="4" type="ORF">GPM918_LOCUS44663</name>
    <name evidence="5" type="ORF">SRO942_LOCUS46619</name>
</gene>
<dbReference type="SUPFAM" id="SSF48403">
    <property type="entry name" value="Ankyrin repeat"/>
    <property type="match status" value="1"/>
</dbReference>
<dbReference type="Gene3D" id="1.25.40.20">
    <property type="entry name" value="Ankyrin repeat-containing domain"/>
    <property type="match status" value="1"/>
</dbReference>
<evidence type="ECO:0000313" key="6">
    <source>
        <dbReference type="Proteomes" id="UP000663829"/>
    </source>
</evidence>
<dbReference type="Proteomes" id="UP000681722">
    <property type="component" value="Unassembled WGS sequence"/>
</dbReference>
<keyword evidence="1" id="KW-0677">Repeat</keyword>
<evidence type="ECO:0000313" key="4">
    <source>
        <dbReference type="EMBL" id="CAF1636142.1"/>
    </source>
</evidence>
<dbReference type="AlphaFoldDB" id="A0A816DN45"/>
<dbReference type="GO" id="GO:0085020">
    <property type="term" value="P:protein K6-linked ubiquitination"/>
    <property type="evidence" value="ECO:0007669"/>
    <property type="project" value="TreeGrafter"/>
</dbReference>
<dbReference type="GO" id="GO:0031436">
    <property type="term" value="C:BRCA1-BARD1 complex"/>
    <property type="evidence" value="ECO:0007669"/>
    <property type="project" value="TreeGrafter"/>
</dbReference>
<dbReference type="OrthoDB" id="6156898at2759"/>
<dbReference type="SMART" id="SM00248">
    <property type="entry name" value="ANK"/>
    <property type="match status" value="1"/>
</dbReference>
<evidence type="ECO:0000313" key="5">
    <source>
        <dbReference type="EMBL" id="CAF4541716.1"/>
    </source>
</evidence>
<comment type="caution">
    <text evidence="4">The sequence shown here is derived from an EMBL/GenBank/DDBJ whole genome shotgun (WGS) entry which is preliminary data.</text>
</comment>
<evidence type="ECO:0000256" key="2">
    <source>
        <dbReference type="ARBA" id="ARBA00023043"/>
    </source>
</evidence>
<dbReference type="EMBL" id="CAJOBC010113766">
    <property type="protein sequence ID" value="CAF4541716.1"/>
    <property type="molecule type" value="Genomic_DNA"/>
</dbReference>
<organism evidence="4 6">
    <name type="scientific">Didymodactylos carnosus</name>
    <dbReference type="NCBI Taxonomy" id="1234261"/>
    <lineage>
        <taxon>Eukaryota</taxon>
        <taxon>Metazoa</taxon>
        <taxon>Spiralia</taxon>
        <taxon>Gnathifera</taxon>
        <taxon>Rotifera</taxon>
        <taxon>Eurotatoria</taxon>
        <taxon>Bdelloidea</taxon>
        <taxon>Philodinida</taxon>
        <taxon>Philodinidae</taxon>
        <taxon>Didymodactylos</taxon>
    </lineage>
</organism>
<dbReference type="EMBL" id="CAJNOQ010045441">
    <property type="protein sequence ID" value="CAF1636142.1"/>
    <property type="molecule type" value="Genomic_DNA"/>
</dbReference>
<reference evidence="4" key="1">
    <citation type="submission" date="2021-02" db="EMBL/GenBank/DDBJ databases">
        <authorList>
            <person name="Nowell W R."/>
        </authorList>
    </citation>
    <scope>NUCLEOTIDE SEQUENCE</scope>
</reference>
<dbReference type="InterPro" id="IPR036770">
    <property type="entry name" value="Ankyrin_rpt-contain_sf"/>
</dbReference>
<proteinExistence type="predicted"/>
<dbReference type="GO" id="GO:0004842">
    <property type="term" value="F:ubiquitin-protein transferase activity"/>
    <property type="evidence" value="ECO:0007669"/>
    <property type="project" value="TreeGrafter"/>
</dbReference>
<dbReference type="Pfam" id="PF12796">
    <property type="entry name" value="Ank_2"/>
    <property type="match status" value="1"/>
</dbReference>
<dbReference type="Gene3D" id="3.90.176.10">
    <property type="entry name" value="Toxin ADP-ribosyltransferase, Chain A, domain 1"/>
    <property type="match status" value="1"/>
</dbReference>
<protein>
    <submittedName>
        <fullName evidence="4">Uncharacterized protein</fullName>
    </submittedName>
</protein>
<sequence length="303" mass="35186">MLYAACRNNDIKKVKQLLKTLRVDEVNRTETNSSTALHAAAYYGHAEIVKLLLDSGASRSIKNRFQLTPYEEASTPEIKQLFERRSDSVRFVSLSSEIEWLFIDPNVIGKSADYRKRLKRLSNNLAHSCQLITECYLDIELRDITGIDIIKWYFYRAAQEDNPMYIVKAYTAETEFYARLNKDLAATSEDILNVKLISFNNSFQKYWYTNGRIAGIIAEHPKLKSYTFIGKTYRGMRLTDYDLLHYITGTRVMNKSFLSTTKDKEIASKFAEKMSLMESTNKKYPTLCRYEIINNRTALDIEQ</sequence>
<feature type="repeat" description="ANK" evidence="3">
    <location>
        <begin position="32"/>
        <end position="64"/>
    </location>
</feature>
<evidence type="ECO:0000256" key="1">
    <source>
        <dbReference type="ARBA" id="ARBA00022737"/>
    </source>
</evidence>
<accession>A0A816DN45</accession>